<dbReference type="InterPro" id="IPR025476">
    <property type="entry name" value="Helitron_helicase-like"/>
</dbReference>
<dbReference type="OrthoDB" id="2506889at2759"/>
<dbReference type="Pfam" id="PF05970">
    <property type="entry name" value="PIF1"/>
    <property type="match status" value="1"/>
</dbReference>
<keyword evidence="1" id="KW-0227">DNA damage</keyword>
<organism evidence="6 7">
    <name type="scientific">Austropuccinia psidii MF-1</name>
    <dbReference type="NCBI Taxonomy" id="1389203"/>
    <lineage>
        <taxon>Eukaryota</taxon>
        <taxon>Fungi</taxon>
        <taxon>Dikarya</taxon>
        <taxon>Basidiomycota</taxon>
        <taxon>Pucciniomycotina</taxon>
        <taxon>Pucciniomycetes</taxon>
        <taxon>Pucciniales</taxon>
        <taxon>Sphaerophragmiaceae</taxon>
        <taxon>Austropuccinia</taxon>
    </lineage>
</organism>
<comment type="caution">
    <text evidence="6">The sequence shown here is derived from an EMBL/GenBank/DDBJ whole genome shotgun (WGS) entry which is preliminary data.</text>
</comment>
<dbReference type="GO" id="GO:0006310">
    <property type="term" value="P:DNA recombination"/>
    <property type="evidence" value="ECO:0007669"/>
    <property type="project" value="UniProtKB-KW"/>
</dbReference>
<dbReference type="Proteomes" id="UP000765509">
    <property type="component" value="Unassembled WGS sequence"/>
</dbReference>
<dbReference type="GO" id="GO:0005524">
    <property type="term" value="F:ATP binding"/>
    <property type="evidence" value="ECO:0007669"/>
    <property type="project" value="UniProtKB-KW"/>
</dbReference>
<proteinExistence type="inferred from homology"/>
<evidence type="ECO:0000259" key="2">
    <source>
        <dbReference type="Pfam" id="PF05970"/>
    </source>
</evidence>
<dbReference type="GO" id="GO:0043139">
    <property type="term" value="F:5'-3' DNA helicase activity"/>
    <property type="evidence" value="ECO:0007669"/>
    <property type="project" value="UniProtKB-EC"/>
</dbReference>
<dbReference type="CDD" id="cd18809">
    <property type="entry name" value="SF1_C_RecD"/>
    <property type="match status" value="1"/>
</dbReference>
<comment type="similarity">
    <text evidence="1">Belongs to the helicase family.</text>
</comment>
<comment type="catalytic activity">
    <reaction evidence="1">
        <text>ATP + H2O = ADP + phosphate + H(+)</text>
        <dbReference type="Rhea" id="RHEA:13065"/>
        <dbReference type="ChEBI" id="CHEBI:15377"/>
        <dbReference type="ChEBI" id="CHEBI:15378"/>
        <dbReference type="ChEBI" id="CHEBI:30616"/>
        <dbReference type="ChEBI" id="CHEBI:43474"/>
        <dbReference type="ChEBI" id="CHEBI:456216"/>
        <dbReference type="EC" id="5.6.2.3"/>
    </reaction>
</comment>
<dbReference type="InterPro" id="IPR027417">
    <property type="entry name" value="P-loop_NTPase"/>
</dbReference>
<dbReference type="Gene3D" id="3.40.50.300">
    <property type="entry name" value="P-loop containing nucleotide triphosphate hydrolases"/>
    <property type="match status" value="2"/>
</dbReference>
<dbReference type="SUPFAM" id="SSF52540">
    <property type="entry name" value="P-loop containing nucleoside triphosphate hydrolases"/>
    <property type="match status" value="2"/>
</dbReference>
<keyword evidence="1" id="KW-0233">DNA recombination</keyword>
<name>A0A9Q3IRL1_9BASI</name>
<comment type="cofactor">
    <cofactor evidence="1">
        <name>Mg(2+)</name>
        <dbReference type="ChEBI" id="CHEBI:18420"/>
    </cofactor>
</comment>
<reference evidence="6" key="1">
    <citation type="submission" date="2021-03" db="EMBL/GenBank/DDBJ databases">
        <title>Draft genome sequence of rust myrtle Austropuccinia psidii MF-1, a brazilian biotype.</title>
        <authorList>
            <person name="Quecine M.C."/>
            <person name="Pachon D.M.R."/>
            <person name="Bonatelli M.L."/>
            <person name="Correr F.H."/>
            <person name="Franceschini L.M."/>
            <person name="Leite T.F."/>
            <person name="Margarido G.R.A."/>
            <person name="Almeida C.A."/>
            <person name="Ferrarezi J.A."/>
            <person name="Labate C.A."/>
        </authorList>
    </citation>
    <scope>NUCLEOTIDE SEQUENCE</scope>
    <source>
        <strain evidence="6">MF-1</strain>
    </source>
</reference>
<evidence type="ECO:0000313" key="7">
    <source>
        <dbReference type="Proteomes" id="UP000765509"/>
    </source>
</evidence>
<dbReference type="InterPro" id="IPR049163">
    <property type="entry name" value="Pif1-like_2B_dom"/>
</dbReference>
<keyword evidence="1" id="KW-0067">ATP-binding</keyword>
<feature type="domain" description="DNA helicase Pif1-like DEAD-box helicase" evidence="2">
    <location>
        <begin position="472"/>
        <end position="686"/>
    </location>
</feature>
<evidence type="ECO:0000259" key="3">
    <source>
        <dbReference type="Pfam" id="PF13538"/>
    </source>
</evidence>
<sequence>MLQLYQDAMALVKIYGKPSLFITMTANPRWLEINECLVGNQLPSDRPNIISRVFKMKLDTLIQDLTINKGLGTVKSYVYTIEFQKRGLPHAHIILILAKNSIPDTIPQIDTLVCAEIPHPIQEKKLYELVTTKMLHSPCKEGSRCWTKFGWISFENRGYTYTNKDVIPYNKYLLLRNECHINVEIPYGIKALKYLYKYICKGEDRSALNLELEDETLAFVIGRYVGPSEATWRLFQFHLSDREPSIQRLSIHLEDQQLVFFQDEEGAIRQMMTGAANRTTLTEFFCLNRQDAIGKGVRARNLLYHEIPQFFYWDKQKKKWLGRVKSAGSVGRIFFARIDEGERYFMRLLLLHRHNIQCFSDLRIVNGFLHQTFREAADPPSNPTKLLQDNFEILSHDCKHKLQVARIIPQPSAKDISDYCLFLLHEELSLHNTNLTQAGINLQVLDPERFTVGTEARRPSWKMCEAYDYNVLTSQKSKVFNEFTNAMSSSLQYLGFVDGPGGSGKTYLINCILKQCKNMGKKAYAVCASGIEALLLIDGMTAHSAFAIPLTLCEDSTCNWFPTNSQAKKLRELEVIIWDEISMQHRYGIEAVDRSLRDLNRCDKPFGGISVLFSGDFRQILPIVKHGGIYDQAAACIKCSYIWECLRKNSLKGNLRLDIKDGGNTNDVNDFAGWLQRVGEGSLQESDISTLDVSSLNHFFNEKPQVVVERVIAFVYGDVGRIMSNGSSEDVAEYLEDRGIVTPLNMSVHDINTNLLQKIKQPKFISRSIDSVIEHSQNNVPEEVLNAIQVPGFPLHVLELKVKIPVILLRNLNISKGLCNGTRLMIEDIKPHVLKCLILTGPRKRKSVLIPKIKFHHEETDEHAISFSRYQFPVSLSFAITINKAQGQSFKYVGVYLNTSVFAHGQLYVALSRAQSKLRLFVGVSGDSQEHRVTNVVVRNIIH</sequence>
<feature type="domain" description="DNA helicase Pif1-like 2B" evidence="5">
    <location>
        <begin position="783"/>
        <end position="826"/>
    </location>
</feature>
<evidence type="ECO:0000259" key="4">
    <source>
        <dbReference type="Pfam" id="PF14214"/>
    </source>
</evidence>
<dbReference type="GO" id="GO:0000723">
    <property type="term" value="P:telomere maintenance"/>
    <property type="evidence" value="ECO:0007669"/>
    <property type="project" value="InterPro"/>
</dbReference>
<dbReference type="Pfam" id="PF21530">
    <property type="entry name" value="Pif1_2B_dom"/>
    <property type="match status" value="1"/>
</dbReference>
<keyword evidence="7" id="KW-1185">Reference proteome</keyword>
<keyword evidence="1" id="KW-0547">Nucleotide-binding</keyword>
<dbReference type="GO" id="GO:0006281">
    <property type="term" value="P:DNA repair"/>
    <property type="evidence" value="ECO:0007669"/>
    <property type="project" value="UniProtKB-KW"/>
</dbReference>
<evidence type="ECO:0000313" key="6">
    <source>
        <dbReference type="EMBL" id="MBW0548783.1"/>
    </source>
</evidence>
<keyword evidence="1" id="KW-0378">Hydrolase</keyword>
<keyword evidence="1" id="KW-0347">Helicase</keyword>
<gene>
    <name evidence="6" type="ORF">O181_088498</name>
</gene>
<dbReference type="InterPro" id="IPR027785">
    <property type="entry name" value="UvrD-like_helicase_C"/>
</dbReference>
<feature type="domain" description="UvrD-like helicase C-terminal" evidence="3">
    <location>
        <begin position="877"/>
        <end position="920"/>
    </location>
</feature>
<dbReference type="PANTHER" id="PTHR10492">
    <property type="match status" value="1"/>
</dbReference>
<dbReference type="EMBL" id="AVOT02054044">
    <property type="protein sequence ID" value="MBW0548783.1"/>
    <property type="molecule type" value="Genomic_DNA"/>
</dbReference>
<dbReference type="GO" id="GO:0016787">
    <property type="term" value="F:hydrolase activity"/>
    <property type="evidence" value="ECO:0007669"/>
    <property type="project" value="UniProtKB-KW"/>
</dbReference>
<dbReference type="Pfam" id="PF14214">
    <property type="entry name" value="Helitron_like_N"/>
    <property type="match status" value="1"/>
</dbReference>
<dbReference type="PANTHER" id="PTHR10492:SF57">
    <property type="entry name" value="ATP-DEPENDENT DNA HELICASE"/>
    <property type="match status" value="1"/>
</dbReference>
<dbReference type="AlphaFoldDB" id="A0A9Q3IRL1"/>
<dbReference type="InterPro" id="IPR010285">
    <property type="entry name" value="DNA_helicase_pif1-like_DEAD"/>
</dbReference>
<dbReference type="EC" id="5.6.2.3" evidence="1"/>
<protein>
    <recommendedName>
        <fullName evidence="1">ATP-dependent DNA helicase</fullName>
        <ecNumber evidence="1">5.6.2.3</ecNumber>
    </recommendedName>
</protein>
<evidence type="ECO:0000256" key="1">
    <source>
        <dbReference type="RuleBase" id="RU363044"/>
    </source>
</evidence>
<feature type="domain" description="Helitron helicase-like" evidence="4">
    <location>
        <begin position="1"/>
        <end position="95"/>
    </location>
</feature>
<dbReference type="Pfam" id="PF13538">
    <property type="entry name" value="UvrD_C_2"/>
    <property type="match status" value="1"/>
</dbReference>
<accession>A0A9Q3IRL1</accession>
<evidence type="ECO:0000259" key="5">
    <source>
        <dbReference type="Pfam" id="PF21530"/>
    </source>
</evidence>
<keyword evidence="1" id="KW-0234">DNA repair</keyword>